<dbReference type="EMBL" id="CP091508">
    <property type="protein sequence ID" value="UOO81856.1"/>
    <property type="molecule type" value="Genomic_DNA"/>
</dbReference>
<dbReference type="InterPro" id="IPR035901">
    <property type="entry name" value="GIY-YIG_endonuc_sf"/>
</dbReference>
<dbReference type="Gene3D" id="3.40.1440.10">
    <property type="entry name" value="GIY-YIG endonuclease"/>
    <property type="match status" value="1"/>
</dbReference>
<sequence length="107" mass="12372">MKLYAALRLPVLVPRDAGWCVYLLRCDQVLYCGISNRPEARFAAHAAGKGAKFTRMHRPDEMRLVYQGLSRSEAMRLEVRIKRLTAVQKRKLWAVLAEYLKKPPDNE</sequence>
<dbReference type="InterPro" id="IPR000305">
    <property type="entry name" value="GIY-YIG_endonuc"/>
</dbReference>
<organism evidence="3 4">
    <name type="scientific">Uruburuella testudinis</name>
    <dbReference type="NCBI Taxonomy" id="1282863"/>
    <lineage>
        <taxon>Bacteria</taxon>
        <taxon>Pseudomonadati</taxon>
        <taxon>Pseudomonadota</taxon>
        <taxon>Betaproteobacteria</taxon>
        <taxon>Neisseriales</taxon>
        <taxon>Neisseriaceae</taxon>
        <taxon>Uruburuella</taxon>
    </lineage>
</organism>
<comment type="similarity">
    <text evidence="1">Belongs to the UPF0213 family.</text>
</comment>
<dbReference type="PANTHER" id="PTHR34477:SF1">
    <property type="entry name" value="UPF0213 PROTEIN YHBQ"/>
    <property type="match status" value="1"/>
</dbReference>
<dbReference type="Pfam" id="PF01541">
    <property type="entry name" value="GIY-YIG"/>
    <property type="match status" value="1"/>
</dbReference>
<dbReference type="SUPFAM" id="SSF82771">
    <property type="entry name" value="GIY-YIG endonuclease"/>
    <property type="match status" value="1"/>
</dbReference>
<proteinExistence type="inferred from homology"/>
<reference evidence="3 4" key="1">
    <citation type="journal article" date="2022" name="Res Sq">
        <title>Evolution of multicellular longitudinally dividing oral cavity symbionts (Neisseriaceae).</title>
        <authorList>
            <person name="Nyongesa S."/>
            <person name="Weber P."/>
            <person name="Bernet E."/>
            <person name="Pullido F."/>
            <person name="Nieckarz M."/>
            <person name="Delaby M."/>
            <person name="Nieves C."/>
            <person name="Viehboeck T."/>
            <person name="Krause N."/>
            <person name="Rivera-Millot A."/>
            <person name="Nakamura A."/>
            <person name="Vischer N."/>
            <person name="VanNieuwenhze M."/>
            <person name="Brun Y."/>
            <person name="Cava F."/>
            <person name="Bulgheresi S."/>
            <person name="Veyrier F."/>
        </authorList>
    </citation>
    <scope>NUCLEOTIDE SEQUENCE [LARGE SCALE GENOMIC DNA]</scope>
    <source>
        <strain evidence="3 4">CCUG 63373m</strain>
    </source>
</reference>
<dbReference type="InterPro" id="IPR050190">
    <property type="entry name" value="UPF0213_domain"/>
</dbReference>
<protein>
    <submittedName>
        <fullName evidence="3">GIY-YIG nuclease family protein</fullName>
    </submittedName>
</protein>
<dbReference type="PROSITE" id="PS50164">
    <property type="entry name" value="GIY_YIG"/>
    <property type="match status" value="1"/>
</dbReference>
<evidence type="ECO:0000259" key="2">
    <source>
        <dbReference type="PROSITE" id="PS50164"/>
    </source>
</evidence>
<evidence type="ECO:0000313" key="4">
    <source>
        <dbReference type="Proteomes" id="UP000829817"/>
    </source>
</evidence>
<accession>A0ABY4DS43</accession>
<gene>
    <name evidence="3" type="ORF">LVJ83_13280</name>
</gene>
<evidence type="ECO:0000256" key="1">
    <source>
        <dbReference type="ARBA" id="ARBA00007435"/>
    </source>
</evidence>
<dbReference type="PANTHER" id="PTHR34477">
    <property type="entry name" value="UPF0213 PROTEIN YHBQ"/>
    <property type="match status" value="1"/>
</dbReference>
<feature type="domain" description="GIY-YIG" evidence="2">
    <location>
        <begin position="17"/>
        <end position="95"/>
    </location>
</feature>
<keyword evidence="4" id="KW-1185">Reference proteome</keyword>
<dbReference type="Proteomes" id="UP000829817">
    <property type="component" value="Chromosome"/>
</dbReference>
<evidence type="ECO:0000313" key="3">
    <source>
        <dbReference type="EMBL" id="UOO81856.1"/>
    </source>
</evidence>
<dbReference type="RefSeq" id="WP_244785119.1">
    <property type="nucleotide sequence ID" value="NZ_CP091508.1"/>
</dbReference>
<name>A0ABY4DS43_9NEIS</name>